<evidence type="ECO:0000313" key="2">
    <source>
        <dbReference type="EMBL" id="BAZ92938.1"/>
    </source>
</evidence>
<evidence type="ECO:0000256" key="1">
    <source>
        <dbReference type="SAM" id="SignalP"/>
    </source>
</evidence>
<name>A0A1Z4VNL6_9GAMM</name>
<keyword evidence="3" id="KW-1185">Reference proteome</keyword>
<organism evidence="2 3">
    <name type="scientific">Thiohalobacter thiocyanaticus</name>
    <dbReference type="NCBI Taxonomy" id="585455"/>
    <lineage>
        <taxon>Bacteria</taxon>
        <taxon>Pseudomonadati</taxon>
        <taxon>Pseudomonadota</taxon>
        <taxon>Gammaproteobacteria</taxon>
        <taxon>Thiohalobacterales</taxon>
        <taxon>Thiohalobacteraceae</taxon>
        <taxon>Thiohalobacter</taxon>
    </lineage>
</organism>
<dbReference type="AlphaFoldDB" id="A0A1Z4VNL6"/>
<dbReference type="Proteomes" id="UP000218765">
    <property type="component" value="Chromosome"/>
</dbReference>
<sequence length="80" mass="8387">MADNNNIHRLLSLAGTGILMAAGTAAAGPQPQAASLTEAITHGSVYGRFARVMNMSMNRVWARRPTPSLCAPGWVTAPPI</sequence>
<proteinExistence type="predicted"/>
<reference evidence="2 3" key="1">
    <citation type="submission" date="2017-05" db="EMBL/GenBank/DDBJ databases">
        <title>Thiocyanate degradation by Thiohalobacter thiocyanaticus FOKN1.</title>
        <authorList>
            <person name="Oshiki M."/>
            <person name="Fukushima T."/>
            <person name="Kawano S."/>
            <person name="Nakagawa J."/>
        </authorList>
    </citation>
    <scope>NUCLEOTIDE SEQUENCE [LARGE SCALE GENOMIC DNA]</scope>
    <source>
        <strain evidence="2 3">FOKN1</strain>
    </source>
</reference>
<dbReference type="EMBL" id="AP018052">
    <property type="protein sequence ID" value="BAZ92938.1"/>
    <property type="molecule type" value="Genomic_DNA"/>
</dbReference>
<gene>
    <name evidence="2" type="ORF">FOKN1_0534</name>
</gene>
<protein>
    <submittedName>
        <fullName evidence="2">Aconitate hydratase</fullName>
    </submittedName>
</protein>
<feature type="chain" id="PRO_5012080120" evidence="1">
    <location>
        <begin position="28"/>
        <end position="80"/>
    </location>
</feature>
<dbReference type="KEGG" id="ttc:FOKN1_0534"/>
<accession>A0A1Z4VNL6</accession>
<evidence type="ECO:0000313" key="3">
    <source>
        <dbReference type="Proteomes" id="UP000218765"/>
    </source>
</evidence>
<keyword evidence="1" id="KW-0732">Signal</keyword>
<feature type="signal peptide" evidence="1">
    <location>
        <begin position="1"/>
        <end position="27"/>
    </location>
</feature>